<dbReference type="Proteomes" id="UP000241595">
    <property type="component" value="Unassembled WGS sequence"/>
</dbReference>
<accession>A0A2U3N9P3</accession>
<dbReference type="RefSeq" id="WP_173842138.1">
    <property type="nucleotide sequence ID" value="NZ_LT717700.1"/>
</dbReference>
<name>A0A2U3N9P3_9MYCO</name>
<evidence type="ECO:0000313" key="3">
    <source>
        <dbReference type="Proteomes" id="UP000241595"/>
    </source>
</evidence>
<dbReference type="AlphaFoldDB" id="A0A2U3N9P3"/>
<proteinExistence type="predicted"/>
<feature type="region of interest" description="Disordered" evidence="1">
    <location>
        <begin position="1"/>
        <end position="52"/>
    </location>
</feature>
<keyword evidence="3" id="KW-1185">Reference proteome</keyword>
<feature type="compositionally biased region" description="Pro residues" evidence="1">
    <location>
        <begin position="1"/>
        <end position="12"/>
    </location>
</feature>
<protein>
    <submittedName>
        <fullName evidence="2">Uncharacterized protein</fullName>
    </submittedName>
</protein>
<gene>
    <name evidence="2" type="ORF">MTAB308_1697</name>
</gene>
<organism evidence="2 3">
    <name type="scientific">Mycobacterium terramassiliense</name>
    <dbReference type="NCBI Taxonomy" id="1841859"/>
    <lineage>
        <taxon>Bacteria</taxon>
        <taxon>Bacillati</taxon>
        <taxon>Actinomycetota</taxon>
        <taxon>Actinomycetes</taxon>
        <taxon>Mycobacteriales</taxon>
        <taxon>Mycobacteriaceae</taxon>
        <taxon>Mycobacterium</taxon>
    </lineage>
</organism>
<reference evidence="2 3" key="1">
    <citation type="submission" date="2017-01" db="EMBL/GenBank/DDBJ databases">
        <authorList>
            <consortium name="Urmite Genomes"/>
        </authorList>
    </citation>
    <scope>NUCLEOTIDE SEQUENCE [LARGE SCALE GENOMIC DNA]</scope>
    <source>
        <strain evidence="2 3">AB308</strain>
    </source>
</reference>
<evidence type="ECO:0000256" key="1">
    <source>
        <dbReference type="SAM" id="MobiDB-lite"/>
    </source>
</evidence>
<dbReference type="EMBL" id="FTRV01000011">
    <property type="protein sequence ID" value="SPM28212.1"/>
    <property type="molecule type" value="Genomic_DNA"/>
</dbReference>
<feature type="compositionally biased region" description="Basic and acidic residues" evidence="1">
    <location>
        <begin position="20"/>
        <end position="52"/>
    </location>
</feature>
<evidence type="ECO:0000313" key="2">
    <source>
        <dbReference type="EMBL" id="SPM28212.1"/>
    </source>
</evidence>
<sequence length="52" mass="5893">MSNEPPPPPRSAPKPSRAHLTPEDLERFGDEEQARAASDERRLRDEQPPHHG</sequence>